<feature type="domain" description="Mis18" evidence="12">
    <location>
        <begin position="87"/>
        <end position="185"/>
    </location>
</feature>
<evidence type="ECO:0000256" key="6">
    <source>
        <dbReference type="ARBA" id="ARBA00022723"/>
    </source>
</evidence>
<reference evidence="13 14" key="1">
    <citation type="journal article" date="2008" name="Nature">
        <title>The Trichoplax genome and the nature of placozoans.</title>
        <authorList>
            <person name="Srivastava M."/>
            <person name="Begovic E."/>
            <person name="Chapman J."/>
            <person name="Putnam N.H."/>
            <person name="Hellsten U."/>
            <person name="Kawashima T."/>
            <person name="Kuo A."/>
            <person name="Mitros T."/>
            <person name="Salamov A."/>
            <person name="Carpenter M.L."/>
            <person name="Signorovitch A.Y."/>
            <person name="Moreno M.A."/>
            <person name="Kamm K."/>
            <person name="Grimwood J."/>
            <person name="Schmutz J."/>
            <person name="Shapiro H."/>
            <person name="Grigoriev I.V."/>
            <person name="Buss L.W."/>
            <person name="Schierwater B."/>
            <person name="Dellaporta S.L."/>
            <person name="Rokhsar D.S."/>
        </authorList>
    </citation>
    <scope>NUCLEOTIDE SEQUENCE [LARGE SCALE GENOMIC DNA]</scope>
    <source>
        <strain evidence="13 14">Grell-BS-1999</strain>
    </source>
</reference>
<accession>B3RQ12</accession>
<keyword evidence="10" id="KW-0131">Cell cycle</keyword>
<dbReference type="STRING" id="10228.B3RQ12"/>
<dbReference type="GO" id="GO:0000785">
    <property type="term" value="C:chromatin"/>
    <property type="evidence" value="ECO:0000318"/>
    <property type="project" value="GO_Central"/>
</dbReference>
<evidence type="ECO:0000256" key="1">
    <source>
        <dbReference type="ARBA" id="ARBA00003694"/>
    </source>
</evidence>
<keyword evidence="8" id="KW-0862">Zinc</keyword>
<organism evidence="13 14">
    <name type="scientific">Trichoplax adhaerens</name>
    <name type="common">Trichoplax reptans</name>
    <dbReference type="NCBI Taxonomy" id="10228"/>
    <lineage>
        <taxon>Eukaryota</taxon>
        <taxon>Metazoa</taxon>
        <taxon>Placozoa</taxon>
        <taxon>Uniplacotomia</taxon>
        <taxon>Trichoplacea</taxon>
        <taxon>Trichoplacidae</taxon>
        <taxon>Trichoplax</taxon>
    </lineage>
</organism>
<evidence type="ECO:0000256" key="8">
    <source>
        <dbReference type="ARBA" id="ARBA00022833"/>
    </source>
</evidence>
<dbReference type="HOGENOM" id="CLU_1143855_0_0_1"/>
<dbReference type="KEGG" id="tad:TRIADDRAFT_53738"/>
<dbReference type="GO" id="GO:0007059">
    <property type="term" value="P:chromosome segregation"/>
    <property type="evidence" value="ECO:0000318"/>
    <property type="project" value="GO_Central"/>
</dbReference>
<dbReference type="PANTHER" id="PTHR16431">
    <property type="entry name" value="NEUROGENIC PROTEIN MASTERMIND"/>
    <property type="match status" value="1"/>
</dbReference>
<comment type="subcellular location">
    <subcellularLocation>
        <location evidence="3">Chromosome</location>
        <location evidence="3">Centromere</location>
    </subcellularLocation>
    <subcellularLocation>
        <location evidence="2">Nucleus</location>
    </subcellularLocation>
</comment>
<evidence type="ECO:0000256" key="9">
    <source>
        <dbReference type="ARBA" id="ARBA00023242"/>
    </source>
</evidence>
<keyword evidence="5" id="KW-0132">Cell division</keyword>
<dbReference type="OMA" id="EMKMLVM"/>
<proteinExistence type="predicted"/>
<keyword evidence="11" id="KW-0137">Centromere</keyword>
<keyword evidence="4" id="KW-0158">Chromosome</keyword>
<evidence type="ECO:0000313" key="13">
    <source>
        <dbReference type="EMBL" id="EDV28273.1"/>
    </source>
</evidence>
<name>B3RQ12_TRIAD</name>
<dbReference type="RefSeq" id="XP_002110107.1">
    <property type="nucleotide sequence ID" value="XM_002110071.1"/>
</dbReference>
<evidence type="ECO:0000256" key="11">
    <source>
        <dbReference type="ARBA" id="ARBA00023328"/>
    </source>
</evidence>
<dbReference type="GeneID" id="6750790"/>
<evidence type="ECO:0000256" key="10">
    <source>
        <dbReference type="ARBA" id="ARBA00023306"/>
    </source>
</evidence>
<dbReference type="OrthoDB" id="74210at2759"/>
<dbReference type="GO" id="GO:0034080">
    <property type="term" value="P:CENP-A containing chromatin assembly"/>
    <property type="evidence" value="ECO:0000318"/>
    <property type="project" value="GO_Central"/>
</dbReference>
<dbReference type="Proteomes" id="UP000009022">
    <property type="component" value="Unassembled WGS sequence"/>
</dbReference>
<dbReference type="InParanoid" id="B3RQ12"/>
<dbReference type="EMBL" id="DS985242">
    <property type="protein sequence ID" value="EDV28273.1"/>
    <property type="molecule type" value="Genomic_DNA"/>
</dbReference>
<evidence type="ECO:0000256" key="4">
    <source>
        <dbReference type="ARBA" id="ARBA00022454"/>
    </source>
</evidence>
<protein>
    <recommendedName>
        <fullName evidence="12">Mis18 domain-containing protein</fullName>
    </recommendedName>
</protein>
<evidence type="ECO:0000256" key="5">
    <source>
        <dbReference type="ARBA" id="ARBA00022618"/>
    </source>
</evidence>
<dbReference type="GO" id="GO:0051301">
    <property type="term" value="P:cell division"/>
    <property type="evidence" value="ECO:0007669"/>
    <property type="project" value="UniProtKB-KW"/>
</dbReference>
<dbReference type="GO" id="GO:0046872">
    <property type="term" value="F:metal ion binding"/>
    <property type="evidence" value="ECO:0007669"/>
    <property type="project" value="UniProtKB-KW"/>
</dbReference>
<evidence type="ECO:0000313" key="14">
    <source>
        <dbReference type="Proteomes" id="UP000009022"/>
    </source>
</evidence>
<dbReference type="InterPro" id="IPR004910">
    <property type="entry name" value="Yippee/Mis18/Cereblon"/>
</dbReference>
<dbReference type="PANTHER" id="PTHR16431:SF1">
    <property type="entry name" value="NEUROGENIC PROTEIN MASTERMIND"/>
    <property type="match status" value="1"/>
</dbReference>
<keyword evidence="14" id="KW-1185">Reference proteome</keyword>
<dbReference type="InterPro" id="IPR034752">
    <property type="entry name" value="Mis18"/>
</dbReference>
<keyword evidence="7" id="KW-0498">Mitosis</keyword>
<dbReference type="PhylomeDB" id="B3RQ12"/>
<dbReference type="CTD" id="6750790"/>
<comment type="function">
    <text evidence="1">Required for recruitment of CENPA to centromeres and normal chromosome segregation during mitosis.</text>
</comment>
<sequence>MPSTNALQLAKQSWLTTVFSCTNTTQFECQLFFYIAQDSVNSNDRSVKVSIRLCNLPVVKFVDAINITPVRARSSINIMEEELKDNPAVLQCNNCFNIVGDTLSAVDSNDDIEFITLDSVTDAVDVGTKLVTLKRGSRKGCSYQRLACYHCNTVLGRKYQSPFQSKSPIQSRYAFKLNKLKIYHLGQFISKQETDVTDNSVSAVSTASDTNMEKISSDLFKMKHLLLLLSQRVDRLEASAGIP</sequence>
<evidence type="ECO:0000256" key="7">
    <source>
        <dbReference type="ARBA" id="ARBA00022776"/>
    </source>
</evidence>
<dbReference type="GO" id="GO:0000775">
    <property type="term" value="C:chromosome, centromeric region"/>
    <property type="evidence" value="ECO:0000318"/>
    <property type="project" value="GO_Central"/>
</dbReference>
<evidence type="ECO:0000259" key="12">
    <source>
        <dbReference type="PROSITE" id="PS51793"/>
    </source>
</evidence>
<keyword evidence="6" id="KW-0479">Metal-binding</keyword>
<dbReference type="Pfam" id="PF03226">
    <property type="entry name" value="Yippee-Mis18"/>
    <property type="match status" value="1"/>
</dbReference>
<keyword evidence="9" id="KW-0539">Nucleus</keyword>
<dbReference type="PROSITE" id="PS51793">
    <property type="entry name" value="MIS18"/>
    <property type="match status" value="1"/>
</dbReference>
<evidence type="ECO:0000256" key="2">
    <source>
        <dbReference type="ARBA" id="ARBA00004123"/>
    </source>
</evidence>
<dbReference type="AlphaFoldDB" id="B3RQ12"/>
<gene>
    <name evidence="13" type="ORF">TRIADDRAFT_53738</name>
</gene>
<evidence type="ECO:0000256" key="3">
    <source>
        <dbReference type="ARBA" id="ARBA00004584"/>
    </source>
</evidence>
<dbReference type="GO" id="GO:0005634">
    <property type="term" value="C:nucleus"/>
    <property type="evidence" value="ECO:0000318"/>
    <property type="project" value="GO_Central"/>
</dbReference>